<keyword evidence="3" id="KW-0812">Transmembrane</keyword>
<dbReference type="InterPro" id="IPR002172">
    <property type="entry name" value="LDrepeatLR_classA_rpt"/>
</dbReference>
<dbReference type="PROSITE" id="PS50068">
    <property type="entry name" value="LDLRA_2"/>
    <property type="match status" value="1"/>
</dbReference>
<evidence type="ECO:0000313" key="4">
    <source>
        <dbReference type="EMBL" id="KAK6636890.1"/>
    </source>
</evidence>
<name>A0AAN8PA17_POLSC</name>
<dbReference type="Gene3D" id="4.10.400.10">
    <property type="entry name" value="Low-density Lipoprotein Receptor"/>
    <property type="match status" value="1"/>
</dbReference>
<dbReference type="SUPFAM" id="SSF57424">
    <property type="entry name" value="LDL receptor-like module"/>
    <property type="match status" value="1"/>
</dbReference>
<keyword evidence="1" id="KW-1015">Disulfide bond</keyword>
<accession>A0AAN8PA17</accession>
<dbReference type="InterPro" id="IPR023415">
    <property type="entry name" value="LDLR_class-A_CS"/>
</dbReference>
<dbReference type="CDD" id="cd00112">
    <property type="entry name" value="LDLa"/>
    <property type="match status" value="1"/>
</dbReference>
<dbReference type="Pfam" id="PF00057">
    <property type="entry name" value="Ldl_recept_a"/>
    <property type="match status" value="1"/>
</dbReference>
<evidence type="ECO:0000256" key="3">
    <source>
        <dbReference type="SAM" id="Phobius"/>
    </source>
</evidence>
<keyword evidence="3" id="KW-0472">Membrane</keyword>
<evidence type="ECO:0000256" key="1">
    <source>
        <dbReference type="ARBA" id="ARBA00023157"/>
    </source>
</evidence>
<evidence type="ECO:0000256" key="2">
    <source>
        <dbReference type="PROSITE-ProRule" id="PRU00124"/>
    </source>
</evidence>
<dbReference type="InterPro" id="IPR036055">
    <property type="entry name" value="LDL_receptor-like_sf"/>
</dbReference>
<sequence length="92" mass="9891">MKTRRTVIVGTIVIASVLALILTTLFFSQDSCSEGTFLCGNSTFCIPQKSMCNGHSDCPNGDDETVTTCGNNSLAKILDAVMSLRNVEELKN</sequence>
<keyword evidence="3" id="KW-1133">Transmembrane helix</keyword>
<protein>
    <submittedName>
        <fullName evidence="4">Uncharacterized protein</fullName>
    </submittedName>
</protein>
<dbReference type="Proteomes" id="UP001372834">
    <property type="component" value="Unassembled WGS sequence"/>
</dbReference>
<comment type="caution">
    <text evidence="4">The sequence shown here is derived from an EMBL/GenBank/DDBJ whole genome shotgun (WGS) entry which is preliminary data.</text>
</comment>
<dbReference type="EMBL" id="JAWJWE010000004">
    <property type="protein sequence ID" value="KAK6636890.1"/>
    <property type="molecule type" value="Genomic_DNA"/>
</dbReference>
<gene>
    <name evidence="4" type="ORF">RUM43_010554</name>
</gene>
<proteinExistence type="predicted"/>
<organism evidence="4 5">
    <name type="scientific">Polyplax serrata</name>
    <name type="common">Common mouse louse</name>
    <dbReference type="NCBI Taxonomy" id="468196"/>
    <lineage>
        <taxon>Eukaryota</taxon>
        <taxon>Metazoa</taxon>
        <taxon>Ecdysozoa</taxon>
        <taxon>Arthropoda</taxon>
        <taxon>Hexapoda</taxon>
        <taxon>Insecta</taxon>
        <taxon>Pterygota</taxon>
        <taxon>Neoptera</taxon>
        <taxon>Paraneoptera</taxon>
        <taxon>Psocodea</taxon>
        <taxon>Troctomorpha</taxon>
        <taxon>Phthiraptera</taxon>
        <taxon>Anoplura</taxon>
        <taxon>Polyplacidae</taxon>
        <taxon>Polyplax</taxon>
    </lineage>
</organism>
<reference evidence="4 5" key="1">
    <citation type="submission" date="2023-10" db="EMBL/GenBank/DDBJ databases">
        <title>Genomes of two closely related lineages of the louse Polyplax serrata with different host specificities.</title>
        <authorList>
            <person name="Martinu J."/>
            <person name="Tarabai H."/>
            <person name="Stefka J."/>
            <person name="Hypsa V."/>
        </authorList>
    </citation>
    <scope>NUCLEOTIDE SEQUENCE [LARGE SCALE GENOMIC DNA]</scope>
    <source>
        <strain evidence="4">HR10_N</strain>
    </source>
</reference>
<dbReference type="AlphaFoldDB" id="A0AAN8PA17"/>
<dbReference type="PROSITE" id="PS01209">
    <property type="entry name" value="LDLRA_1"/>
    <property type="match status" value="1"/>
</dbReference>
<dbReference type="SMART" id="SM00192">
    <property type="entry name" value="LDLa"/>
    <property type="match status" value="1"/>
</dbReference>
<feature type="transmembrane region" description="Helical" evidence="3">
    <location>
        <begin position="7"/>
        <end position="27"/>
    </location>
</feature>
<comment type="caution">
    <text evidence="2">Lacks conserved residue(s) required for the propagation of feature annotation.</text>
</comment>
<evidence type="ECO:0000313" key="5">
    <source>
        <dbReference type="Proteomes" id="UP001372834"/>
    </source>
</evidence>